<keyword evidence="4" id="KW-1185">Reference proteome</keyword>
<evidence type="ECO:0000313" key="3">
    <source>
        <dbReference type="EMBL" id="MDL5159009.1"/>
    </source>
</evidence>
<feature type="region of interest" description="Disordered" evidence="1">
    <location>
        <begin position="1"/>
        <end position="20"/>
    </location>
</feature>
<comment type="caution">
    <text evidence="3">The sequence shown here is derived from an EMBL/GenBank/DDBJ whole genome shotgun (WGS) entry which is preliminary data.</text>
</comment>
<gene>
    <name evidence="3" type="ORF">QRT03_23785</name>
</gene>
<evidence type="ECO:0000256" key="1">
    <source>
        <dbReference type="SAM" id="MobiDB-lite"/>
    </source>
</evidence>
<proteinExistence type="predicted"/>
<keyword evidence="2" id="KW-0472">Membrane</keyword>
<dbReference type="EMBL" id="JASVWF010000006">
    <property type="protein sequence ID" value="MDL5159009.1"/>
    <property type="molecule type" value="Genomic_DNA"/>
</dbReference>
<name>A0ABT7MEC4_9PSEU</name>
<organism evidence="3 4">
    <name type="scientific">Actinomycetospora termitidis</name>
    <dbReference type="NCBI Taxonomy" id="3053470"/>
    <lineage>
        <taxon>Bacteria</taxon>
        <taxon>Bacillati</taxon>
        <taxon>Actinomycetota</taxon>
        <taxon>Actinomycetes</taxon>
        <taxon>Pseudonocardiales</taxon>
        <taxon>Pseudonocardiaceae</taxon>
        <taxon>Actinomycetospora</taxon>
    </lineage>
</organism>
<feature type="transmembrane region" description="Helical" evidence="2">
    <location>
        <begin position="28"/>
        <end position="53"/>
    </location>
</feature>
<keyword evidence="2" id="KW-1133">Transmembrane helix</keyword>
<reference evidence="3 4" key="1">
    <citation type="submission" date="2023-06" db="EMBL/GenBank/DDBJ databases">
        <title>Actinomycetospora Odt1-22.</title>
        <authorList>
            <person name="Supong K."/>
        </authorList>
    </citation>
    <scope>NUCLEOTIDE SEQUENCE [LARGE SCALE GENOMIC DNA]</scope>
    <source>
        <strain evidence="3 4">Odt1-22</strain>
    </source>
</reference>
<dbReference type="Proteomes" id="UP001231924">
    <property type="component" value="Unassembled WGS sequence"/>
</dbReference>
<keyword evidence="2" id="KW-0812">Transmembrane</keyword>
<sequence>MQPQPPYGYRHQPFHPPSYPEPEHGSGAFRYVALACATVVAIGALVLAGMVLIPRDAAPVVVAGSSPVIAPVSSGSTMTVPAGGYACGLTGSGHAVVVENGTVPCDHAVEVAAMWLSTGTTPGGGLGSAGTMYSWTCSPRGDGGGRCTSKMGSHLAIGA</sequence>
<evidence type="ECO:0000256" key="2">
    <source>
        <dbReference type="SAM" id="Phobius"/>
    </source>
</evidence>
<accession>A0ABT7MEC4</accession>
<protein>
    <submittedName>
        <fullName evidence="3">Uncharacterized protein</fullName>
    </submittedName>
</protein>
<evidence type="ECO:0000313" key="4">
    <source>
        <dbReference type="Proteomes" id="UP001231924"/>
    </source>
</evidence>
<dbReference type="RefSeq" id="WP_286055576.1">
    <property type="nucleotide sequence ID" value="NZ_JASVWF010000006.1"/>
</dbReference>